<dbReference type="RefSeq" id="WP_003647938.1">
    <property type="nucleotide sequence ID" value="NZ_BEXJ01000002.1"/>
</dbReference>
<reference evidence="1 5" key="1">
    <citation type="journal article" date="2018" name="Int. J. Syst. Evol. Microbiol.">
        <title>Lactobacillus paragasseri sp. nov., a sister taxon of Lactobacillus gasseri, based on whole-genome sequence analyses.</title>
        <authorList>
            <person name="Tanizawa Y."/>
            <person name="Tada I."/>
            <person name="Kobayashi H."/>
            <person name="Endo A."/>
            <person name="Maeno S."/>
            <person name="Toyoda A."/>
            <person name="Arita M."/>
            <person name="Nakamura Y."/>
            <person name="Sakamoto M."/>
            <person name="Ohkuma M."/>
            <person name="Tohno M."/>
        </authorList>
    </citation>
    <scope>NUCLEOTIDE SEQUENCE [LARGE SCALE GENOMIC DNA]</scope>
    <source>
        <strain evidence="1 5">JCM 1025</strain>
    </source>
</reference>
<evidence type="ECO:0000313" key="6">
    <source>
        <dbReference type="Proteomes" id="UP000316012"/>
    </source>
</evidence>
<reference evidence="3" key="4">
    <citation type="submission" date="2021-03" db="EMBL/GenBank/DDBJ databases">
        <title>Whole genome sequence of Lactobacillus gasseri HL75.</title>
        <authorList>
            <person name="Kim J.-M."/>
            <person name="Chung S.H."/>
            <person name="Kim J.-S."/>
        </authorList>
    </citation>
    <scope>NUCLEOTIDE SEQUENCE</scope>
    <source>
        <strain evidence="3">HL75</strain>
    </source>
</reference>
<dbReference type="GeneID" id="29639799"/>
<name>A0A133P3W0_LACGS</name>
<gene>
    <name evidence="2" type="ORF">F8244_06805</name>
    <name evidence="4" type="ORF">FIPPAONL_00016</name>
    <name evidence="3" type="ORF">J3E67_000162</name>
    <name evidence="1" type="ORF">LJCM1025_11980</name>
</gene>
<dbReference type="AlphaFoldDB" id="A0A133P3W0"/>
<dbReference type="EMBL" id="SRMD01000009">
    <property type="protein sequence ID" value="TQW16262.1"/>
    <property type="molecule type" value="Genomic_DNA"/>
</dbReference>
<dbReference type="EMBL" id="CP071801">
    <property type="protein sequence ID" value="QTD65881.1"/>
    <property type="molecule type" value="Genomic_DNA"/>
</dbReference>
<keyword evidence="6" id="KW-1185">Reference proteome</keyword>
<dbReference type="STRING" id="324831.LGAS_0154"/>
<dbReference type="EMBL" id="BEXJ01000002">
    <property type="protein sequence ID" value="GBA96782.1"/>
    <property type="molecule type" value="Genomic_DNA"/>
</dbReference>
<reference evidence="4 6" key="2">
    <citation type="submission" date="2019-04" db="EMBL/GenBank/DDBJ databases">
        <title>Lactobacillus gasseri 7171 assembly.</title>
        <authorList>
            <person name="Joris B.R."/>
            <person name="Giguere D."/>
        </authorList>
    </citation>
    <scope>NUCLEOTIDE SEQUENCE [LARGE SCALE GENOMIC DNA]</scope>
    <source>
        <strain evidence="4 6">7171</strain>
    </source>
</reference>
<proteinExistence type="predicted"/>
<evidence type="ECO:0000313" key="3">
    <source>
        <dbReference type="EMBL" id="QTD65881.1"/>
    </source>
</evidence>
<protein>
    <submittedName>
        <fullName evidence="2">Uncharacterized protein</fullName>
    </submittedName>
</protein>
<sequence>MTEDKKNTEETQEKEEFEVVMPEANRVEMPATEFKEQPDYLKTFANFYISKFDESDLEIMDVYDGNHDVIEINTYLTNNMAFSRQNLVKHVLNIHAERFMDMLNNIQKQTGVDPQNMKTYEDWDKWYTDRRNEIKQTLS</sequence>
<evidence type="ECO:0000313" key="2">
    <source>
        <dbReference type="EMBL" id="KAB1950664.1"/>
    </source>
</evidence>
<organism evidence="2 7">
    <name type="scientific">Lactobacillus gasseri</name>
    <dbReference type="NCBI Taxonomy" id="1596"/>
    <lineage>
        <taxon>Bacteria</taxon>
        <taxon>Bacillati</taxon>
        <taxon>Bacillota</taxon>
        <taxon>Bacilli</taxon>
        <taxon>Lactobacillales</taxon>
        <taxon>Lactobacillaceae</taxon>
        <taxon>Lactobacillus</taxon>
    </lineage>
</organism>
<dbReference type="OrthoDB" id="2299173at2"/>
<dbReference type="EMBL" id="WBOA01000002">
    <property type="protein sequence ID" value="KAB1950664.1"/>
    <property type="molecule type" value="Genomic_DNA"/>
</dbReference>
<dbReference type="OMA" id="YLKVFAN"/>
<evidence type="ECO:0000313" key="7">
    <source>
        <dbReference type="Proteomes" id="UP000460112"/>
    </source>
</evidence>
<accession>A0A133P3W0</accession>
<evidence type="ECO:0000313" key="4">
    <source>
        <dbReference type="EMBL" id="TQW16262.1"/>
    </source>
</evidence>
<evidence type="ECO:0000313" key="1">
    <source>
        <dbReference type="EMBL" id="GBA96782.1"/>
    </source>
</evidence>
<dbReference type="Proteomes" id="UP000250668">
    <property type="component" value="Unassembled WGS sequence"/>
</dbReference>
<dbReference type="Proteomes" id="UP000663932">
    <property type="component" value="Chromosome"/>
</dbReference>
<reference evidence="2 7" key="3">
    <citation type="submission" date="2019-09" db="EMBL/GenBank/DDBJ databases">
        <title>Investigation of probiotic properties of different lactic acid bacteria.</title>
        <authorList>
            <person name="Jaomanjaka F."/>
            <person name="Blanc P."/>
        </authorList>
    </citation>
    <scope>NUCLEOTIDE SEQUENCE [LARGE SCALE GENOMIC DNA]</scope>
    <source>
        <strain evidence="2 7">BIO6369</strain>
    </source>
</reference>
<evidence type="ECO:0000313" key="5">
    <source>
        <dbReference type="Proteomes" id="UP000250668"/>
    </source>
</evidence>
<dbReference type="eggNOG" id="ENOG50309S8">
    <property type="taxonomic scope" value="Bacteria"/>
</dbReference>
<dbReference type="Proteomes" id="UP000316012">
    <property type="component" value="Unassembled WGS sequence"/>
</dbReference>
<dbReference type="Proteomes" id="UP000460112">
    <property type="component" value="Unassembled WGS sequence"/>
</dbReference>